<proteinExistence type="predicted"/>
<dbReference type="Proteomes" id="UP001148312">
    <property type="component" value="Unassembled WGS sequence"/>
</dbReference>
<dbReference type="EMBL" id="JAPWDQ010000004">
    <property type="protein sequence ID" value="KAJ5489471.1"/>
    <property type="molecule type" value="Genomic_DNA"/>
</dbReference>
<dbReference type="GeneID" id="81624212"/>
<accession>A0A9W9XDR9</accession>
<dbReference type="AlphaFoldDB" id="A0A9W9XDR9"/>
<keyword evidence="2" id="KW-1185">Reference proteome</keyword>
<name>A0A9W9XDR9_9EURO</name>
<comment type="caution">
    <text evidence="1">The sequence shown here is derived from an EMBL/GenBank/DDBJ whole genome shotgun (WGS) entry which is preliminary data.</text>
</comment>
<dbReference type="RefSeq" id="XP_056791504.1">
    <property type="nucleotide sequence ID" value="XM_056933963.1"/>
</dbReference>
<reference evidence="1" key="1">
    <citation type="submission" date="2022-12" db="EMBL/GenBank/DDBJ databases">
        <authorList>
            <person name="Petersen C."/>
        </authorList>
    </citation>
    <scope>NUCLEOTIDE SEQUENCE</scope>
    <source>
        <strain evidence="1">IBT 30728</strain>
    </source>
</reference>
<evidence type="ECO:0000313" key="1">
    <source>
        <dbReference type="EMBL" id="KAJ5489471.1"/>
    </source>
</evidence>
<evidence type="ECO:0000313" key="2">
    <source>
        <dbReference type="Proteomes" id="UP001148312"/>
    </source>
</evidence>
<gene>
    <name evidence="1" type="ORF">N7539_004361</name>
</gene>
<protein>
    <submittedName>
        <fullName evidence="1">Uncharacterized protein</fullName>
    </submittedName>
</protein>
<organism evidence="1 2">
    <name type="scientific">Penicillium diatomitis</name>
    <dbReference type="NCBI Taxonomy" id="2819901"/>
    <lineage>
        <taxon>Eukaryota</taxon>
        <taxon>Fungi</taxon>
        <taxon>Dikarya</taxon>
        <taxon>Ascomycota</taxon>
        <taxon>Pezizomycotina</taxon>
        <taxon>Eurotiomycetes</taxon>
        <taxon>Eurotiomycetidae</taxon>
        <taxon>Eurotiales</taxon>
        <taxon>Aspergillaceae</taxon>
        <taxon>Penicillium</taxon>
    </lineage>
</organism>
<reference evidence="1" key="2">
    <citation type="journal article" date="2023" name="IMA Fungus">
        <title>Comparative genomic study of the Penicillium genus elucidates a diverse pangenome and 15 lateral gene transfer events.</title>
        <authorList>
            <person name="Petersen C."/>
            <person name="Sorensen T."/>
            <person name="Nielsen M.R."/>
            <person name="Sondergaard T.E."/>
            <person name="Sorensen J.L."/>
            <person name="Fitzpatrick D.A."/>
            <person name="Frisvad J.C."/>
            <person name="Nielsen K.L."/>
        </authorList>
    </citation>
    <scope>NUCLEOTIDE SEQUENCE</scope>
    <source>
        <strain evidence="1">IBT 30728</strain>
    </source>
</reference>
<sequence length="120" mass="13135">MIPSLTQVTVTSESDVPVAKLGQAGYYHSVLMMRYRKLAVSTVPYRHLEGSGGGTEYSGFATVRKGFTRSRASGISLELYCRRRGAGESFGGAADSAYRTIDYRLSRSHHPSVVLIEGRE</sequence>